<dbReference type="PROSITE" id="PS01359">
    <property type="entry name" value="ZF_PHD_1"/>
    <property type="match status" value="1"/>
</dbReference>
<evidence type="ECO:0000256" key="3">
    <source>
        <dbReference type="ARBA" id="ARBA00022833"/>
    </source>
</evidence>
<keyword evidence="5" id="KW-0804">Transcription</keyword>
<dbReference type="GO" id="GO:0008270">
    <property type="term" value="F:zinc ion binding"/>
    <property type="evidence" value="ECO:0007669"/>
    <property type="project" value="UniProtKB-KW"/>
</dbReference>
<keyword evidence="2" id="KW-0863">Zinc-finger</keyword>
<dbReference type="Gene3D" id="3.30.40.10">
    <property type="entry name" value="Zinc/RING finger domain, C3HC4 (zinc finger)"/>
    <property type="match status" value="1"/>
</dbReference>
<dbReference type="InterPro" id="IPR001965">
    <property type="entry name" value="Znf_PHD"/>
</dbReference>
<gene>
    <name evidence="8" type="primary">LOC120282479</name>
</gene>
<keyword evidence="4" id="KW-0805">Transcription regulation</keyword>
<reference evidence="8" key="1">
    <citation type="submission" date="2025-08" db="UniProtKB">
        <authorList>
            <consortium name="RefSeq"/>
        </authorList>
    </citation>
    <scope>IDENTIFICATION</scope>
</reference>
<dbReference type="InterPro" id="IPR011011">
    <property type="entry name" value="Znf_FYVE_PHD"/>
</dbReference>
<dbReference type="GO" id="GO:0009555">
    <property type="term" value="P:pollen development"/>
    <property type="evidence" value="ECO:0007669"/>
    <property type="project" value="EnsemblPlants"/>
</dbReference>
<dbReference type="Pfam" id="PF25874">
    <property type="entry name" value="WHD_plant_repro"/>
    <property type="match status" value="1"/>
</dbReference>
<keyword evidence="3" id="KW-0862">Zinc</keyword>
<evidence type="ECO:0000313" key="8">
    <source>
        <dbReference type="RefSeq" id="XP_039145239.1"/>
    </source>
</evidence>
<dbReference type="RefSeq" id="XP_039145239.1">
    <property type="nucleotide sequence ID" value="XM_039289305.1"/>
</dbReference>
<dbReference type="PANTHER" id="PTHR46201">
    <property type="entry name" value="PHD FINGER PROTEIN MALE MEIOCYTE DEATH 1-RELATED"/>
    <property type="match status" value="1"/>
</dbReference>
<dbReference type="SMART" id="SM00249">
    <property type="entry name" value="PHD"/>
    <property type="match status" value="1"/>
</dbReference>
<dbReference type="InterPro" id="IPR019786">
    <property type="entry name" value="Zinc_finger_PHD-type_CS"/>
</dbReference>
<evidence type="ECO:0000256" key="1">
    <source>
        <dbReference type="ARBA" id="ARBA00022723"/>
    </source>
</evidence>
<evidence type="ECO:0000313" key="7">
    <source>
        <dbReference type="Proteomes" id="UP001515500"/>
    </source>
</evidence>
<evidence type="ECO:0000256" key="4">
    <source>
        <dbReference type="ARBA" id="ARBA00023015"/>
    </source>
</evidence>
<dbReference type="Proteomes" id="UP001515500">
    <property type="component" value="Chromosome 18"/>
</dbReference>
<dbReference type="CDD" id="cd15556">
    <property type="entry name" value="PHD_MMD1_like"/>
    <property type="match status" value="1"/>
</dbReference>
<dbReference type="InterPro" id="IPR013083">
    <property type="entry name" value="Znf_RING/FYVE/PHD"/>
</dbReference>
<feature type="domain" description="Zinc finger PHD-type" evidence="6">
    <location>
        <begin position="594"/>
        <end position="640"/>
    </location>
</feature>
<dbReference type="InterPro" id="IPR019787">
    <property type="entry name" value="Znf_PHD-finger"/>
</dbReference>
<dbReference type="GO" id="GO:0043068">
    <property type="term" value="P:positive regulation of programmed cell death"/>
    <property type="evidence" value="ECO:0007669"/>
    <property type="project" value="EnsemblPlants"/>
</dbReference>
<protein>
    <submittedName>
        <fullName evidence="8">PHD finger protein PERSISTENT TAPETAL CELL 1</fullName>
    </submittedName>
</protein>
<dbReference type="GeneID" id="120282479"/>
<evidence type="ECO:0000256" key="2">
    <source>
        <dbReference type="ARBA" id="ARBA00022771"/>
    </source>
</evidence>
<dbReference type="SUPFAM" id="SSF57903">
    <property type="entry name" value="FYVE/PHD zinc finger"/>
    <property type="match status" value="1"/>
</dbReference>
<dbReference type="AlphaFoldDB" id="A0AB40D0Q5"/>
<keyword evidence="7" id="KW-1185">Reference proteome</keyword>
<evidence type="ECO:0000259" key="6">
    <source>
        <dbReference type="SMART" id="SM00249"/>
    </source>
</evidence>
<organism evidence="7 8">
    <name type="scientific">Dioscorea cayennensis subsp. rotundata</name>
    <name type="common">White Guinea yam</name>
    <name type="synonym">Dioscorea rotundata</name>
    <dbReference type="NCBI Taxonomy" id="55577"/>
    <lineage>
        <taxon>Eukaryota</taxon>
        <taxon>Viridiplantae</taxon>
        <taxon>Streptophyta</taxon>
        <taxon>Embryophyta</taxon>
        <taxon>Tracheophyta</taxon>
        <taxon>Spermatophyta</taxon>
        <taxon>Magnoliopsida</taxon>
        <taxon>Liliopsida</taxon>
        <taxon>Dioscoreales</taxon>
        <taxon>Dioscoreaceae</taxon>
        <taxon>Dioscorea</taxon>
    </lineage>
</organism>
<dbReference type="InterPro" id="IPR057765">
    <property type="entry name" value="MS1-like_ubiquitin"/>
</dbReference>
<proteinExistence type="predicted"/>
<keyword evidence="1" id="KW-0479">Metal-binding</keyword>
<name>A0AB40D0Q5_DIOCR</name>
<dbReference type="Pfam" id="PF00628">
    <property type="entry name" value="PHD"/>
    <property type="match status" value="1"/>
</dbReference>
<sequence length="651" mass="74148">MHCGNGSSMKRKRGERVFRFESFCEQGVPCHFHGCFYENIMALVEFGNAEPSTTNKATKCWSFRLELHHHPPIFVRLFIVEEIIALSPYRHCPYCRTIGWGHHMICNKRFHIVLSSKGKGSAIPMIEGLELETIFRGTDSANKLSKSMEPQGHLMHGIMHANGFGHLIFVKGIEAGSEHLSGNQILFLWDRICNALHLRKVSLIDVAMKETMELRLIHGIAYGHSWFGHWGYKFSHGSYGITEQMYQKSIEALQALPLCLLLPHFSCSCHELPIIVAKYQAICCHTLLTLGDLLRFMIELKNHLPMNSTTPTMEYHGIISEATCRWSMKRVEMAAQVIVSELKKTESRWTSRQQIRDAARAYIGDTGLLDYVLKSLGNHVVGNYIVRRVVNPVTKVLEYCLEDISNKALPTCNNKNTVRFRCHVTRAQLSRDLLYLYKHVLKERRPGFTSGIFSSIPMAVRIILDMKNLIKDHGKESRLPGRIESGTNRTIELMCTVNITGEGKLPPYEQVSMQAHITIGELKRVVEKHYREMYLGLKSFTAEKVENKEAKDSDLVLRVVEPGSRIVIQGRVAVENGDQEMEIYESGNEERVINCRCGAKEDDGERMISCDICDVFQHTRCMGIADAEETPRVFLCSQCEHDIVSFPSIHY</sequence>
<dbReference type="InterPro" id="IPR058054">
    <property type="entry name" value="Znf_MS1-like"/>
</dbReference>
<dbReference type="InterPro" id="IPR059080">
    <property type="entry name" value="WHD_PTC1"/>
</dbReference>
<dbReference type="PANTHER" id="PTHR46201:SF1">
    <property type="entry name" value="PHD FINGER PROTEIN MALE STERILITY 1"/>
    <property type="match status" value="1"/>
</dbReference>
<evidence type="ECO:0000256" key="5">
    <source>
        <dbReference type="ARBA" id="ARBA00023163"/>
    </source>
</evidence>
<dbReference type="Pfam" id="PF25565">
    <property type="entry name" value="Ubiquitin_At1g33420"/>
    <property type="match status" value="1"/>
</dbReference>
<accession>A0AB40D0Q5</accession>